<sequence length="189" mass="20340">MTDEPDPRFLRSRQAILDAARELLLAHGPVAVTHQRIAEHAGIGRATVYRHWPQPEQLLAEAMTTVPLPFFESPAAPFRPWLTGELTSLARQLELDAVRAVATTLANAALWNPGMDARRAGFAAAVSQRLASALTEAERAGELSLRGELSDAAALAIGPLYYRATIERAPADAALIERCVAAVGVWTSP</sequence>
<keyword evidence="2 4" id="KW-0238">DNA-binding</keyword>
<accession>A0A5J6L070</accession>
<keyword evidence="7" id="KW-1185">Reference proteome</keyword>
<dbReference type="Gene3D" id="1.10.10.60">
    <property type="entry name" value="Homeodomain-like"/>
    <property type="match status" value="1"/>
</dbReference>
<dbReference type="Gene3D" id="1.10.357.10">
    <property type="entry name" value="Tetracycline Repressor, domain 2"/>
    <property type="match status" value="1"/>
</dbReference>
<evidence type="ECO:0000259" key="5">
    <source>
        <dbReference type="PROSITE" id="PS50977"/>
    </source>
</evidence>
<dbReference type="InterPro" id="IPR036271">
    <property type="entry name" value="Tet_transcr_reg_TetR-rel_C_sf"/>
</dbReference>
<dbReference type="InterPro" id="IPR009057">
    <property type="entry name" value="Homeodomain-like_sf"/>
</dbReference>
<dbReference type="SUPFAM" id="SSF48498">
    <property type="entry name" value="Tetracyclin repressor-like, C-terminal domain"/>
    <property type="match status" value="1"/>
</dbReference>
<dbReference type="GO" id="GO:0000976">
    <property type="term" value="F:transcription cis-regulatory region binding"/>
    <property type="evidence" value="ECO:0007669"/>
    <property type="project" value="TreeGrafter"/>
</dbReference>
<feature type="DNA-binding region" description="H-T-H motif" evidence="4">
    <location>
        <begin position="33"/>
        <end position="52"/>
    </location>
</feature>
<dbReference type="KEGG" id="mlz:F6J85_00855"/>
<dbReference type="InterPro" id="IPR050109">
    <property type="entry name" value="HTH-type_TetR-like_transc_reg"/>
</dbReference>
<evidence type="ECO:0000313" key="7">
    <source>
        <dbReference type="Proteomes" id="UP000325516"/>
    </source>
</evidence>
<dbReference type="PANTHER" id="PTHR30055:SF234">
    <property type="entry name" value="HTH-TYPE TRANSCRIPTIONAL REGULATOR BETI"/>
    <property type="match status" value="1"/>
</dbReference>
<gene>
    <name evidence="6" type="ORF">F6J85_00855</name>
</gene>
<dbReference type="Pfam" id="PF16859">
    <property type="entry name" value="TetR_C_11"/>
    <property type="match status" value="1"/>
</dbReference>
<dbReference type="AlphaFoldDB" id="A0A5J6L070"/>
<feature type="domain" description="HTH tetR-type" evidence="5">
    <location>
        <begin position="10"/>
        <end position="70"/>
    </location>
</feature>
<evidence type="ECO:0000256" key="3">
    <source>
        <dbReference type="ARBA" id="ARBA00023163"/>
    </source>
</evidence>
<proteinExistence type="predicted"/>
<protein>
    <submittedName>
        <fullName evidence="6">TetR/AcrR family transcriptional regulator</fullName>
    </submittedName>
</protein>
<dbReference type="RefSeq" id="WP_150923441.1">
    <property type="nucleotide sequence ID" value="NZ_CP044232.1"/>
</dbReference>
<dbReference type="Proteomes" id="UP000325516">
    <property type="component" value="Chromosome"/>
</dbReference>
<dbReference type="GO" id="GO:0003700">
    <property type="term" value="F:DNA-binding transcription factor activity"/>
    <property type="evidence" value="ECO:0007669"/>
    <property type="project" value="TreeGrafter"/>
</dbReference>
<organism evidence="6 7">
    <name type="scientific">Microbacterium lushaniae</name>
    <dbReference type="NCBI Taxonomy" id="2614639"/>
    <lineage>
        <taxon>Bacteria</taxon>
        <taxon>Bacillati</taxon>
        <taxon>Actinomycetota</taxon>
        <taxon>Actinomycetes</taxon>
        <taxon>Micrococcales</taxon>
        <taxon>Microbacteriaceae</taxon>
        <taxon>Microbacterium</taxon>
    </lineage>
</organism>
<dbReference type="InterPro" id="IPR011075">
    <property type="entry name" value="TetR_C"/>
</dbReference>
<evidence type="ECO:0000256" key="4">
    <source>
        <dbReference type="PROSITE-ProRule" id="PRU00335"/>
    </source>
</evidence>
<dbReference type="PROSITE" id="PS50977">
    <property type="entry name" value="HTH_TETR_2"/>
    <property type="match status" value="1"/>
</dbReference>
<dbReference type="SUPFAM" id="SSF46689">
    <property type="entry name" value="Homeodomain-like"/>
    <property type="match status" value="1"/>
</dbReference>
<evidence type="ECO:0000313" key="6">
    <source>
        <dbReference type="EMBL" id="QEW01786.1"/>
    </source>
</evidence>
<keyword evidence="3" id="KW-0804">Transcription</keyword>
<evidence type="ECO:0000256" key="2">
    <source>
        <dbReference type="ARBA" id="ARBA00023125"/>
    </source>
</evidence>
<reference evidence="7" key="1">
    <citation type="submission" date="2019-09" db="EMBL/GenBank/DDBJ databases">
        <title>Mumia zhuanghuii sp. nov. isolated from the intestinal contents of plateau pika (Ochotona curzoniae) in the Qinghai-Tibet plateau of China.</title>
        <authorList>
            <person name="Tian Z."/>
        </authorList>
    </citation>
    <scope>NUCLEOTIDE SEQUENCE [LARGE SCALE GENOMIC DNA]</scope>
    <source>
        <strain evidence="7">L-031</strain>
    </source>
</reference>
<dbReference type="PANTHER" id="PTHR30055">
    <property type="entry name" value="HTH-TYPE TRANSCRIPTIONAL REGULATOR RUTR"/>
    <property type="match status" value="1"/>
</dbReference>
<name>A0A5J6L070_9MICO</name>
<evidence type="ECO:0000256" key="1">
    <source>
        <dbReference type="ARBA" id="ARBA00023015"/>
    </source>
</evidence>
<dbReference type="EMBL" id="CP044232">
    <property type="protein sequence ID" value="QEW01786.1"/>
    <property type="molecule type" value="Genomic_DNA"/>
</dbReference>
<dbReference type="Pfam" id="PF00440">
    <property type="entry name" value="TetR_N"/>
    <property type="match status" value="1"/>
</dbReference>
<keyword evidence="1" id="KW-0805">Transcription regulation</keyword>
<dbReference type="PRINTS" id="PR00455">
    <property type="entry name" value="HTHTETR"/>
</dbReference>
<dbReference type="InterPro" id="IPR001647">
    <property type="entry name" value="HTH_TetR"/>
</dbReference>